<proteinExistence type="inferred from homology"/>
<keyword evidence="5" id="KW-0804">Transcription</keyword>
<dbReference type="CDD" id="cd08411">
    <property type="entry name" value="PBP2_OxyR"/>
    <property type="match status" value="1"/>
</dbReference>
<dbReference type="GO" id="GO:0003700">
    <property type="term" value="F:DNA-binding transcription factor activity"/>
    <property type="evidence" value="ECO:0007669"/>
    <property type="project" value="InterPro"/>
</dbReference>
<evidence type="ECO:0000313" key="8">
    <source>
        <dbReference type="Proteomes" id="UP000026249"/>
    </source>
</evidence>
<name>A0A037ZPI5_9RHOB</name>
<dbReference type="EMBL" id="JFKE01000002">
    <property type="protein sequence ID" value="KAJ56746.1"/>
    <property type="molecule type" value="Genomic_DNA"/>
</dbReference>
<feature type="domain" description="HTH lysR-type" evidence="6">
    <location>
        <begin position="3"/>
        <end position="60"/>
    </location>
</feature>
<dbReference type="InterPro" id="IPR036388">
    <property type="entry name" value="WH-like_DNA-bd_sf"/>
</dbReference>
<evidence type="ECO:0000259" key="6">
    <source>
        <dbReference type="PROSITE" id="PS50931"/>
    </source>
</evidence>
<dbReference type="OrthoDB" id="9775392at2"/>
<evidence type="ECO:0000256" key="5">
    <source>
        <dbReference type="ARBA" id="ARBA00023163"/>
    </source>
</evidence>
<keyword evidence="2" id="KW-0805">Transcription regulation</keyword>
<dbReference type="Pfam" id="PF00126">
    <property type="entry name" value="HTH_1"/>
    <property type="match status" value="1"/>
</dbReference>
<dbReference type="Gene3D" id="3.40.190.10">
    <property type="entry name" value="Periplasmic binding protein-like II"/>
    <property type="match status" value="2"/>
</dbReference>
<dbReference type="GO" id="GO:0032993">
    <property type="term" value="C:protein-DNA complex"/>
    <property type="evidence" value="ECO:0007669"/>
    <property type="project" value="TreeGrafter"/>
</dbReference>
<dbReference type="SUPFAM" id="SSF53850">
    <property type="entry name" value="Periplasmic binding protein-like II"/>
    <property type="match status" value="1"/>
</dbReference>
<protein>
    <submittedName>
        <fullName evidence="7">LysR family transcriptional regulator</fullName>
    </submittedName>
</protein>
<keyword evidence="8" id="KW-1185">Reference proteome</keyword>
<dbReference type="RefSeq" id="WP_035257044.1">
    <property type="nucleotide sequence ID" value="NZ_JFKE01000002.1"/>
</dbReference>
<comment type="caution">
    <text evidence="7">The sequence shown here is derived from an EMBL/GenBank/DDBJ whole genome shotgun (WGS) entry which is preliminary data.</text>
</comment>
<evidence type="ECO:0000313" key="7">
    <source>
        <dbReference type="EMBL" id="KAJ56746.1"/>
    </source>
</evidence>
<dbReference type="FunFam" id="1.10.10.10:FF:000001">
    <property type="entry name" value="LysR family transcriptional regulator"/>
    <property type="match status" value="1"/>
</dbReference>
<dbReference type="Gene3D" id="1.10.10.10">
    <property type="entry name" value="Winged helix-like DNA-binding domain superfamily/Winged helix DNA-binding domain"/>
    <property type="match status" value="1"/>
</dbReference>
<keyword evidence="4" id="KW-0010">Activator</keyword>
<dbReference type="PRINTS" id="PR00039">
    <property type="entry name" value="HTHLYSR"/>
</dbReference>
<comment type="similarity">
    <text evidence="1">Belongs to the LysR transcriptional regulatory family.</text>
</comment>
<dbReference type="InterPro" id="IPR000847">
    <property type="entry name" value="LysR_HTH_N"/>
</dbReference>
<dbReference type="GO" id="GO:0003677">
    <property type="term" value="F:DNA binding"/>
    <property type="evidence" value="ECO:0007669"/>
    <property type="project" value="UniProtKB-KW"/>
</dbReference>
<evidence type="ECO:0000256" key="1">
    <source>
        <dbReference type="ARBA" id="ARBA00009437"/>
    </source>
</evidence>
<dbReference type="PROSITE" id="PS50931">
    <property type="entry name" value="HTH_LYSR"/>
    <property type="match status" value="1"/>
</dbReference>
<organism evidence="7 8">
    <name type="scientific">Actibacterium mucosum KCTC 23349</name>
    <dbReference type="NCBI Taxonomy" id="1454373"/>
    <lineage>
        <taxon>Bacteria</taxon>
        <taxon>Pseudomonadati</taxon>
        <taxon>Pseudomonadota</taxon>
        <taxon>Alphaproteobacteria</taxon>
        <taxon>Rhodobacterales</taxon>
        <taxon>Roseobacteraceae</taxon>
        <taxon>Actibacterium</taxon>
    </lineage>
</organism>
<dbReference type="InterPro" id="IPR036390">
    <property type="entry name" value="WH_DNA-bd_sf"/>
</dbReference>
<gene>
    <name evidence="7" type="ORF">ACMU_07355</name>
</gene>
<accession>A0A037ZPI5</accession>
<dbReference type="InterPro" id="IPR005119">
    <property type="entry name" value="LysR_subst-bd"/>
</dbReference>
<reference evidence="7 8" key="1">
    <citation type="submission" date="2014-03" db="EMBL/GenBank/DDBJ databases">
        <title>Draft Genome Sequence of Actibacterium mucosum KCTC 23349, a Marine Alphaproteobacterium with Complex Ionic Requirements Isolated from Mediterranean Seawater at Malvarrosa Beach, Valencia, Spain.</title>
        <authorList>
            <person name="Arahal D.R."/>
            <person name="Shao Z."/>
            <person name="Lai Q."/>
            <person name="Pujalte M.J."/>
        </authorList>
    </citation>
    <scope>NUCLEOTIDE SEQUENCE [LARGE SCALE GENOMIC DNA]</scope>
    <source>
        <strain evidence="7 8">KCTC 23349</strain>
    </source>
</reference>
<dbReference type="PANTHER" id="PTHR30346:SF26">
    <property type="entry name" value="HYDROGEN PEROXIDE-INDUCIBLE GENES ACTIVATOR"/>
    <property type="match status" value="1"/>
</dbReference>
<dbReference type="AlphaFoldDB" id="A0A037ZPI5"/>
<sequence length="306" mass="33198">MNITLRQLTYFTALARTGHFGRAAAECHVSQPALSTQIKELEVELGTRLVERQPRRAVLTPAGHDLLRHAETVLADMRALETQARRAQGLSGRLTLGVIPTIAPYLLPVALPLLRARNVTLDLRVHEATTERLVRALEEGHLDTAILATPVPGDAMTSLPIADDRFLLAGTADAVARVGEAVKPRDLDPNRLLLLDDGHCLADQALDVCAMRRPQTRVDMAASSLGTLCGLVAEGFGVTLLPELAIPREVAGNPKLALRRFSGEEPGRGIALVCRHRTADDPWVGDLAALLQTATDQLLQQTRDRF</sequence>
<evidence type="ECO:0000256" key="2">
    <source>
        <dbReference type="ARBA" id="ARBA00023015"/>
    </source>
</evidence>
<keyword evidence="3" id="KW-0238">DNA-binding</keyword>
<evidence type="ECO:0000256" key="3">
    <source>
        <dbReference type="ARBA" id="ARBA00023125"/>
    </source>
</evidence>
<dbReference type="STRING" id="1454373.ACMU_07355"/>
<evidence type="ECO:0000256" key="4">
    <source>
        <dbReference type="ARBA" id="ARBA00023159"/>
    </source>
</evidence>
<dbReference type="PANTHER" id="PTHR30346">
    <property type="entry name" value="TRANSCRIPTIONAL DUAL REGULATOR HCAR-RELATED"/>
    <property type="match status" value="1"/>
</dbReference>
<dbReference type="SUPFAM" id="SSF46785">
    <property type="entry name" value="Winged helix' DNA-binding domain"/>
    <property type="match status" value="1"/>
</dbReference>
<dbReference type="Proteomes" id="UP000026249">
    <property type="component" value="Unassembled WGS sequence"/>
</dbReference>
<dbReference type="Pfam" id="PF03466">
    <property type="entry name" value="LysR_substrate"/>
    <property type="match status" value="1"/>
</dbReference>